<proteinExistence type="predicted"/>
<evidence type="ECO:0000313" key="2">
    <source>
        <dbReference type="Proteomes" id="UP001595923"/>
    </source>
</evidence>
<dbReference type="EMBL" id="JBHSFQ010000012">
    <property type="protein sequence ID" value="MFC4562937.1"/>
    <property type="molecule type" value="Genomic_DNA"/>
</dbReference>
<comment type="caution">
    <text evidence="1">The sequence shown here is derived from an EMBL/GenBank/DDBJ whole genome shotgun (WGS) entry which is preliminary data.</text>
</comment>
<dbReference type="RefSeq" id="WP_378574563.1">
    <property type="nucleotide sequence ID" value="NZ_JBHSFQ010000012.1"/>
</dbReference>
<name>A0ABV9DW41_9ACTN</name>
<gene>
    <name evidence="1" type="ORF">ACFO4E_13825</name>
</gene>
<dbReference type="Proteomes" id="UP001595923">
    <property type="component" value="Unassembled WGS sequence"/>
</dbReference>
<organism evidence="1 2">
    <name type="scientific">Nocardiopsis mangrovi</name>
    <dbReference type="NCBI Taxonomy" id="1179818"/>
    <lineage>
        <taxon>Bacteria</taxon>
        <taxon>Bacillati</taxon>
        <taxon>Actinomycetota</taxon>
        <taxon>Actinomycetes</taxon>
        <taxon>Streptosporangiales</taxon>
        <taxon>Nocardiopsidaceae</taxon>
        <taxon>Nocardiopsis</taxon>
    </lineage>
</organism>
<reference evidence="2" key="1">
    <citation type="journal article" date="2019" name="Int. J. Syst. Evol. Microbiol.">
        <title>The Global Catalogue of Microorganisms (GCM) 10K type strain sequencing project: providing services to taxonomists for standard genome sequencing and annotation.</title>
        <authorList>
            <consortium name="The Broad Institute Genomics Platform"/>
            <consortium name="The Broad Institute Genome Sequencing Center for Infectious Disease"/>
            <person name="Wu L."/>
            <person name="Ma J."/>
        </authorList>
    </citation>
    <scope>NUCLEOTIDE SEQUENCE [LARGE SCALE GENOMIC DNA]</scope>
    <source>
        <strain evidence="2">XZYJ18</strain>
    </source>
</reference>
<accession>A0ABV9DW41</accession>
<keyword evidence="2" id="KW-1185">Reference proteome</keyword>
<sequence length="179" mass="20174">MNAVVTIGSARLDGKYNTAEQEPFRFDDIAQVSEGDMRERFLLDEVRMRIGTFNFIRPGSPLLDFCMSLQSALRGLAVSGKSAISFPGTLTQIRLALIDDTVHVRSTSEAHGRGECTFIRLMGAVCVFQRSALDNVTREDPNLLLNDLVERLYREYGVRQLGKEQFARHTQAVRRRHGV</sequence>
<protein>
    <submittedName>
        <fullName evidence="1">Uncharacterized protein</fullName>
    </submittedName>
</protein>
<evidence type="ECO:0000313" key="1">
    <source>
        <dbReference type="EMBL" id="MFC4562937.1"/>
    </source>
</evidence>